<proteinExistence type="predicted"/>
<feature type="compositionally biased region" description="Basic and acidic residues" evidence="8">
    <location>
        <begin position="54"/>
        <end position="72"/>
    </location>
</feature>
<keyword evidence="12" id="KW-1185">Reference proteome</keyword>
<evidence type="ECO:0000256" key="2">
    <source>
        <dbReference type="ARBA" id="ARBA00004286"/>
    </source>
</evidence>
<feature type="domain" description="Post-SET" evidence="10">
    <location>
        <begin position="445"/>
        <end position="461"/>
    </location>
</feature>
<keyword evidence="5" id="KW-0808">Transferase</keyword>
<keyword evidence="3" id="KW-0158">Chromosome</keyword>
<name>A0ABR3GGP6_9PEZI</name>
<keyword evidence="4" id="KW-0489">Methyltransferase</keyword>
<feature type="domain" description="SET" evidence="9">
    <location>
        <begin position="320"/>
        <end position="437"/>
    </location>
</feature>
<keyword evidence="6" id="KW-0949">S-adenosyl-L-methionine</keyword>
<evidence type="ECO:0000259" key="10">
    <source>
        <dbReference type="PROSITE" id="PS50868"/>
    </source>
</evidence>
<dbReference type="InterPro" id="IPR001214">
    <property type="entry name" value="SET_dom"/>
</dbReference>
<evidence type="ECO:0000256" key="5">
    <source>
        <dbReference type="ARBA" id="ARBA00022679"/>
    </source>
</evidence>
<comment type="subcellular location">
    <subcellularLocation>
        <location evidence="2">Chromosome</location>
    </subcellularLocation>
    <subcellularLocation>
        <location evidence="1">Nucleus</location>
    </subcellularLocation>
</comment>
<evidence type="ECO:0000256" key="4">
    <source>
        <dbReference type="ARBA" id="ARBA00022603"/>
    </source>
</evidence>
<feature type="compositionally biased region" description="Basic residues" evidence="8">
    <location>
        <begin position="295"/>
        <end position="305"/>
    </location>
</feature>
<protein>
    <submittedName>
        <fullName evidence="11">Uncharacterized protein</fullName>
    </submittedName>
</protein>
<feature type="compositionally biased region" description="Acidic residues" evidence="8">
    <location>
        <begin position="105"/>
        <end position="115"/>
    </location>
</feature>
<dbReference type="Proteomes" id="UP001447188">
    <property type="component" value="Unassembled WGS sequence"/>
</dbReference>
<feature type="compositionally biased region" description="Polar residues" evidence="8">
    <location>
        <begin position="130"/>
        <end position="149"/>
    </location>
</feature>
<evidence type="ECO:0000313" key="12">
    <source>
        <dbReference type="Proteomes" id="UP001447188"/>
    </source>
</evidence>
<evidence type="ECO:0000256" key="6">
    <source>
        <dbReference type="ARBA" id="ARBA00022691"/>
    </source>
</evidence>
<evidence type="ECO:0000313" key="11">
    <source>
        <dbReference type="EMBL" id="KAL0635129.1"/>
    </source>
</evidence>
<feature type="compositionally biased region" description="Basic and acidic residues" evidence="8">
    <location>
        <begin position="464"/>
        <end position="475"/>
    </location>
</feature>
<dbReference type="Pfam" id="PF00856">
    <property type="entry name" value="SET"/>
    <property type="match status" value="1"/>
</dbReference>
<dbReference type="SMART" id="SM00508">
    <property type="entry name" value="PostSET"/>
    <property type="match status" value="1"/>
</dbReference>
<feature type="compositionally biased region" description="Polar residues" evidence="8">
    <location>
        <begin position="210"/>
        <end position="225"/>
    </location>
</feature>
<dbReference type="PROSITE" id="PS50868">
    <property type="entry name" value="POST_SET"/>
    <property type="match status" value="1"/>
</dbReference>
<accession>A0ABR3GGP6</accession>
<sequence length="729" mass="78796">MEWSPPPPIFPPLDLTNTLDAIAMQPSSTTSSVIDSASITNNSTSATSISTTPERTEEISEDGKMPDNKSLEAEVEEETETVEEGNKEEEEEEEEGEGSGKGDDPGDTNESDGESEQTRDTRILRDRARLQQNTPITPFTKKSITTAGVTTIVRKLRSSIKAPSSAPASRAADKTRRQSKRLSIIATGKLDTTTPAFSRGKRSHDVMTAGSKSANAKLQGNTSARSAADGTPLRSSKRARKHFSYNEDDDDESSATRDTSEALSTDSQTKQKKRKIWLNQGLYLGQGQDLDVRKRPGGKTKKRGKAGADRPAVLPLPMFTGLGVMDTTASCGHGLRATRSFAPRQIVVEYTGEIITQEESERRMIEDYKDNNNYYLMLFHQNMILDATRGSVARFVNHSCDPNCRMEKWLVDGKPRMALFAGDEGIEAGDELTYDYNFNWFTGVSQQACHCGAENCRGALGKRADGLQKKPEQSAKGKGKGKDKTRKKGVNGKGGKLVEAKKPTRGRPRKLVAQVQKSVIITPKRKHKRKPPPSPVTSSSPGSEDSLDPSSPSSPSSETSDHPTEASPSKKNALSLSEAARRRRTHDRAGRPRVTKTYKVNKTIRGGKGISHKSVTSKKAVSALKKKTYEKVLTTTTTTTTTTTVKTKSPSLSSSSSSPSLTSKSAGTVTTRATRRGLATPAAVENEVSSKLLEHAITTVLSATTGIDGLPADDSIVIVPALNTIQVAS</sequence>
<organism evidence="11 12">
    <name type="scientific">Discina gigas</name>
    <dbReference type="NCBI Taxonomy" id="1032678"/>
    <lineage>
        <taxon>Eukaryota</taxon>
        <taxon>Fungi</taxon>
        <taxon>Dikarya</taxon>
        <taxon>Ascomycota</taxon>
        <taxon>Pezizomycotina</taxon>
        <taxon>Pezizomycetes</taxon>
        <taxon>Pezizales</taxon>
        <taxon>Discinaceae</taxon>
        <taxon>Discina</taxon>
    </lineage>
</organism>
<dbReference type="InterPro" id="IPR003616">
    <property type="entry name" value="Post-SET_dom"/>
</dbReference>
<feature type="compositionally biased region" description="Polar residues" evidence="8">
    <location>
        <begin position="566"/>
        <end position="575"/>
    </location>
</feature>
<dbReference type="SMART" id="SM00317">
    <property type="entry name" value="SET"/>
    <property type="match status" value="1"/>
</dbReference>
<reference evidence="11 12" key="1">
    <citation type="submission" date="2024-02" db="EMBL/GenBank/DDBJ databases">
        <title>Discinaceae phylogenomics.</title>
        <authorList>
            <person name="Dirks A.C."/>
            <person name="James T.Y."/>
        </authorList>
    </citation>
    <scope>NUCLEOTIDE SEQUENCE [LARGE SCALE GENOMIC DNA]</scope>
    <source>
        <strain evidence="11 12">ACD0624</strain>
    </source>
</reference>
<feature type="compositionally biased region" description="Low complexity" evidence="8">
    <location>
        <begin position="27"/>
        <end position="52"/>
    </location>
</feature>
<feature type="compositionally biased region" description="Low complexity" evidence="8">
    <location>
        <begin position="159"/>
        <end position="170"/>
    </location>
</feature>
<comment type="caution">
    <text evidence="11">The sequence shown here is derived from an EMBL/GenBank/DDBJ whole genome shotgun (WGS) entry which is preliminary data.</text>
</comment>
<dbReference type="SUPFAM" id="SSF82199">
    <property type="entry name" value="SET domain"/>
    <property type="match status" value="1"/>
</dbReference>
<dbReference type="PANTHER" id="PTHR22884">
    <property type="entry name" value="SET DOMAIN PROTEINS"/>
    <property type="match status" value="1"/>
</dbReference>
<evidence type="ECO:0000256" key="1">
    <source>
        <dbReference type="ARBA" id="ARBA00004123"/>
    </source>
</evidence>
<dbReference type="EMBL" id="JBBBZM010000077">
    <property type="protein sequence ID" value="KAL0635129.1"/>
    <property type="molecule type" value="Genomic_DNA"/>
</dbReference>
<feature type="region of interest" description="Disordered" evidence="8">
    <location>
        <begin position="464"/>
        <end position="612"/>
    </location>
</feature>
<feature type="region of interest" description="Disordered" evidence="8">
    <location>
        <begin position="288"/>
        <end position="311"/>
    </location>
</feature>
<dbReference type="InterPro" id="IPR050777">
    <property type="entry name" value="SET2_Histone-Lys_MeTrsfase"/>
</dbReference>
<gene>
    <name evidence="11" type="ORF">Q9L58_005950</name>
</gene>
<feature type="compositionally biased region" description="Basic residues" evidence="8">
    <location>
        <begin position="581"/>
        <end position="596"/>
    </location>
</feature>
<feature type="compositionally biased region" description="Basic residues" evidence="8">
    <location>
        <begin position="477"/>
        <end position="490"/>
    </location>
</feature>
<dbReference type="InterPro" id="IPR046341">
    <property type="entry name" value="SET_dom_sf"/>
</dbReference>
<evidence type="ECO:0000256" key="7">
    <source>
        <dbReference type="ARBA" id="ARBA00023242"/>
    </source>
</evidence>
<feature type="region of interest" description="Disordered" evidence="8">
    <location>
        <begin position="637"/>
        <end position="671"/>
    </location>
</feature>
<evidence type="ECO:0000259" key="9">
    <source>
        <dbReference type="PROSITE" id="PS50280"/>
    </source>
</evidence>
<feature type="compositionally biased region" description="Acidic residues" evidence="8">
    <location>
        <begin position="73"/>
        <end position="97"/>
    </location>
</feature>
<keyword evidence="7" id="KW-0539">Nucleus</keyword>
<feature type="compositionally biased region" description="Low complexity" evidence="8">
    <location>
        <begin position="536"/>
        <end position="558"/>
    </location>
</feature>
<feature type="region of interest" description="Disordered" evidence="8">
    <location>
        <begin position="27"/>
        <end position="271"/>
    </location>
</feature>
<evidence type="ECO:0000256" key="8">
    <source>
        <dbReference type="SAM" id="MobiDB-lite"/>
    </source>
</evidence>
<evidence type="ECO:0000256" key="3">
    <source>
        <dbReference type="ARBA" id="ARBA00022454"/>
    </source>
</evidence>
<dbReference type="Gene3D" id="2.170.270.10">
    <property type="entry name" value="SET domain"/>
    <property type="match status" value="1"/>
</dbReference>
<feature type="compositionally biased region" description="Basic and acidic residues" evidence="8">
    <location>
        <begin position="116"/>
        <end position="129"/>
    </location>
</feature>
<dbReference type="PROSITE" id="PS50280">
    <property type="entry name" value="SET"/>
    <property type="match status" value="1"/>
</dbReference>